<proteinExistence type="predicted"/>
<dbReference type="Proteomes" id="UP000006854">
    <property type="component" value="Chromosome"/>
</dbReference>
<dbReference type="AlphaFoldDB" id="F2R0T5"/>
<gene>
    <name evidence="1" type="ordered locus">SVEN_2166</name>
</gene>
<name>F2R0T5_STRVP</name>
<dbReference type="EMBL" id="FR845719">
    <property type="protein sequence ID" value="CCA55452.1"/>
    <property type="molecule type" value="Genomic_DNA"/>
</dbReference>
<dbReference type="KEGG" id="sve:SVEN_2166"/>
<keyword evidence="2" id="KW-1185">Reference proteome</keyword>
<accession>F2R0T5</accession>
<organism evidence="1 2">
    <name type="scientific">Streptomyces venezuelae (strain ATCC 10712 / CBS 650.69 / DSM 40230 / JCM 4526 / NBRC 13096 / PD 04745)</name>
    <dbReference type="NCBI Taxonomy" id="953739"/>
    <lineage>
        <taxon>Bacteria</taxon>
        <taxon>Bacillati</taxon>
        <taxon>Actinomycetota</taxon>
        <taxon>Actinomycetes</taxon>
        <taxon>Kitasatosporales</taxon>
        <taxon>Streptomycetaceae</taxon>
        <taxon>Streptomyces</taxon>
    </lineage>
</organism>
<protein>
    <submittedName>
        <fullName evidence="1">Uncharacterized protein</fullName>
    </submittedName>
</protein>
<sequence>MMSQITATEYGLASKSLEDIEPLGQITQRRAETILNDSRRQWPDVYLVQRTDGAAWQPAASLHLGR</sequence>
<reference evidence="1 2" key="1">
    <citation type="journal article" date="2011" name="BMC Genomics">
        <title>Genome-wide analysis of the role of GlnR in Streptomyces venezuelae provides new insights into global nitrogen regulation in actinomycetes.</title>
        <authorList>
            <person name="Pullan S.T."/>
            <person name="Bibb M.J."/>
            <person name="Merrick M."/>
        </authorList>
    </citation>
    <scope>NUCLEOTIDE SEQUENCE [LARGE SCALE GENOMIC DNA]</scope>
    <source>
        <strain evidence="1">ATCC 10712</strain>
    </source>
</reference>
<evidence type="ECO:0000313" key="1">
    <source>
        <dbReference type="EMBL" id="CCA55452.1"/>
    </source>
</evidence>
<dbReference type="HOGENOM" id="CLU_2829617_0_0_11"/>
<evidence type="ECO:0000313" key="2">
    <source>
        <dbReference type="Proteomes" id="UP000006854"/>
    </source>
</evidence>